<sequence>MANSLYGLARLGYLDSSVRSLAAGVAKADLTAFEPQHLANLLYARSMFLTLSIHQAVSSGHSQLATLRQCDSPPRSKQDMEQLVSAVEELPFLSGSSQQFDARKLNMAAWSLGKLRSHLPAAAVISACTAIASHSASSEAMKRGSWGDWSSLLHGLATAGMQCCSSPDLTMLCDQAVQLLPGKLAMGAADQAISMTLWAMAKSGYTGGAQPLLQSVTAAISQVHQSHETSSLKERWHLERCSIAKASDTAHATGATWERSPAPRTCLVPWRTNVPSRTLSAQAHTLHQYDPAPRPKQDLEQLVSAVEELPFVSSNGQVEQTSQLLWCFADWARQPENSRARMTQAQCNAVLALLQHMANGARAGKVENPSAPPPLQQFDAQQLNMAAWSLGKLKPHLPAAAVTSACTAIASHCASSEAMKRGSWRDWSNLLHGLATAGMQCSSNPGLTRLCDQAVQLLPERLARGAVGQAISMTLWAMVRSDYTGSAQPLLQSVTAAISQAQRQYDPAPRPKQDLEELVSAVKELPFLSSSSQVEQTSQLLSVMLGS</sequence>
<protein>
    <recommendedName>
        <fullName evidence="3">RAP domain-containing protein</fullName>
    </recommendedName>
</protein>
<dbReference type="Proteomes" id="UP000485058">
    <property type="component" value="Unassembled WGS sequence"/>
</dbReference>
<gene>
    <name evidence="1" type="ORF">HaLaN_03731</name>
</gene>
<evidence type="ECO:0000313" key="2">
    <source>
        <dbReference type="Proteomes" id="UP000485058"/>
    </source>
</evidence>
<dbReference type="EMBL" id="BLLF01000180">
    <property type="protein sequence ID" value="GFH08719.1"/>
    <property type="molecule type" value="Genomic_DNA"/>
</dbReference>
<keyword evidence="2" id="KW-1185">Reference proteome</keyword>
<proteinExistence type="predicted"/>
<organism evidence="1 2">
    <name type="scientific">Haematococcus lacustris</name>
    <name type="common">Green alga</name>
    <name type="synonym">Haematococcus pluvialis</name>
    <dbReference type="NCBI Taxonomy" id="44745"/>
    <lineage>
        <taxon>Eukaryota</taxon>
        <taxon>Viridiplantae</taxon>
        <taxon>Chlorophyta</taxon>
        <taxon>core chlorophytes</taxon>
        <taxon>Chlorophyceae</taxon>
        <taxon>CS clade</taxon>
        <taxon>Chlamydomonadales</taxon>
        <taxon>Haematococcaceae</taxon>
        <taxon>Haematococcus</taxon>
    </lineage>
</organism>
<evidence type="ECO:0008006" key="3">
    <source>
        <dbReference type="Google" id="ProtNLM"/>
    </source>
</evidence>
<name>A0A699YR79_HAELA</name>
<accession>A0A699YR79</accession>
<dbReference type="AlphaFoldDB" id="A0A699YR79"/>
<evidence type="ECO:0000313" key="1">
    <source>
        <dbReference type="EMBL" id="GFH08719.1"/>
    </source>
</evidence>
<comment type="caution">
    <text evidence="1">The sequence shown here is derived from an EMBL/GenBank/DDBJ whole genome shotgun (WGS) entry which is preliminary data.</text>
</comment>
<reference evidence="1 2" key="1">
    <citation type="submission" date="2020-02" db="EMBL/GenBank/DDBJ databases">
        <title>Draft genome sequence of Haematococcus lacustris strain NIES-144.</title>
        <authorList>
            <person name="Morimoto D."/>
            <person name="Nakagawa S."/>
            <person name="Yoshida T."/>
            <person name="Sawayama S."/>
        </authorList>
    </citation>
    <scope>NUCLEOTIDE SEQUENCE [LARGE SCALE GENOMIC DNA]</scope>
    <source>
        <strain evidence="1 2">NIES-144</strain>
    </source>
</reference>